<dbReference type="GeneID" id="100645190"/>
<dbReference type="Pfam" id="PF05649">
    <property type="entry name" value="Peptidase_M13_N"/>
    <property type="match status" value="1"/>
</dbReference>
<evidence type="ECO:0000256" key="8">
    <source>
        <dbReference type="ARBA" id="ARBA00023049"/>
    </source>
</evidence>
<keyword evidence="4" id="KW-0645">Protease</keyword>
<feature type="chain" id="PRO_5038341538" evidence="9">
    <location>
        <begin position="16"/>
        <end position="734"/>
    </location>
</feature>
<evidence type="ECO:0000313" key="13">
    <source>
        <dbReference type="RefSeq" id="XP_020718283.1"/>
    </source>
</evidence>
<evidence type="ECO:0000256" key="4">
    <source>
        <dbReference type="ARBA" id="ARBA00022670"/>
    </source>
</evidence>
<feature type="signal peptide" evidence="9">
    <location>
        <begin position="1"/>
        <end position="15"/>
    </location>
</feature>
<comment type="similarity">
    <text evidence="3">Belongs to the peptidase M13 family.</text>
</comment>
<keyword evidence="8" id="KW-0482">Metalloprotease</keyword>
<reference evidence="13" key="1">
    <citation type="submission" date="2025-08" db="UniProtKB">
        <authorList>
            <consortium name="RefSeq"/>
        </authorList>
    </citation>
    <scope>IDENTIFICATION</scope>
</reference>
<dbReference type="InterPro" id="IPR000718">
    <property type="entry name" value="Peptidase_M13"/>
</dbReference>
<protein>
    <submittedName>
        <fullName evidence="13">Membrane metallo-endopeptidase-like 1</fullName>
    </submittedName>
</protein>
<accession>A0A9B7CVW4</accession>
<dbReference type="InterPro" id="IPR042089">
    <property type="entry name" value="Peptidase_M13_dom_2"/>
</dbReference>
<feature type="domain" description="Peptidase M13 C-terminal" evidence="10">
    <location>
        <begin position="524"/>
        <end position="732"/>
    </location>
</feature>
<keyword evidence="5" id="KW-0479">Metal-binding</keyword>
<feature type="domain" description="Peptidase M13 N-terminal" evidence="11">
    <location>
        <begin position="76"/>
        <end position="467"/>
    </location>
</feature>
<dbReference type="KEGG" id="bter:100645190"/>
<dbReference type="Pfam" id="PF01431">
    <property type="entry name" value="Peptidase_M13"/>
    <property type="match status" value="1"/>
</dbReference>
<evidence type="ECO:0000256" key="9">
    <source>
        <dbReference type="SAM" id="SignalP"/>
    </source>
</evidence>
<evidence type="ECO:0000313" key="12">
    <source>
        <dbReference type="Proteomes" id="UP000835206"/>
    </source>
</evidence>
<evidence type="ECO:0000259" key="11">
    <source>
        <dbReference type="Pfam" id="PF05649"/>
    </source>
</evidence>
<evidence type="ECO:0000256" key="3">
    <source>
        <dbReference type="ARBA" id="ARBA00007357"/>
    </source>
</evidence>
<keyword evidence="6" id="KW-0378">Hydrolase</keyword>
<dbReference type="SUPFAM" id="SSF55486">
    <property type="entry name" value="Metalloproteases ('zincins'), catalytic domain"/>
    <property type="match status" value="1"/>
</dbReference>
<evidence type="ECO:0000256" key="2">
    <source>
        <dbReference type="ARBA" id="ARBA00004401"/>
    </source>
</evidence>
<comment type="cofactor">
    <cofactor evidence="1">
        <name>Zn(2+)</name>
        <dbReference type="ChEBI" id="CHEBI:29105"/>
    </cofactor>
</comment>
<dbReference type="PROSITE" id="PS51885">
    <property type="entry name" value="NEPRILYSIN"/>
    <property type="match status" value="1"/>
</dbReference>
<dbReference type="PANTHER" id="PTHR11733:SF237">
    <property type="entry name" value="NEPRILYSIN-LIKE 4"/>
    <property type="match status" value="1"/>
</dbReference>
<evidence type="ECO:0000256" key="5">
    <source>
        <dbReference type="ARBA" id="ARBA00022723"/>
    </source>
</evidence>
<dbReference type="GO" id="GO:0005886">
    <property type="term" value="C:plasma membrane"/>
    <property type="evidence" value="ECO:0007669"/>
    <property type="project" value="UniProtKB-SubCell"/>
</dbReference>
<comment type="subcellular location">
    <subcellularLocation>
        <location evidence="2">Cell membrane</location>
        <topology evidence="2">Single-pass type II membrane protein</topology>
    </subcellularLocation>
</comment>
<evidence type="ECO:0000256" key="1">
    <source>
        <dbReference type="ARBA" id="ARBA00001947"/>
    </source>
</evidence>
<keyword evidence="12" id="KW-1185">Reference proteome</keyword>
<evidence type="ECO:0000256" key="6">
    <source>
        <dbReference type="ARBA" id="ARBA00022801"/>
    </source>
</evidence>
<keyword evidence="7" id="KW-0862">Zinc</keyword>
<dbReference type="InterPro" id="IPR008753">
    <property type="entry name" value="Peptidase_M13_N"/>
</dbReference>
<dbReference type="InterPro" id="IPR024079">
    <property type="entry name" value="MetalloPept_cat_dom_sf"/>
</dbReference>
<gene>
    <name evidence="13" type="primary">LOC100645190</name>
</gene>
<dbReference type="Gene3D" id="3.40.390.10">
    <property type="entry name" value="Collagenase (Catalytic Domain)"/>
    <property type="match status" value="1"/>
</dbReference>
<evidence type="ECO:0000256" key="7">
    <source>
        <dbReference type="ARBA" id="ARBA00022833"/>
    </source>
</evidence>
<sequence length="734" mass="85686">MQLLWLICHLAVVTAIPLLPSTSFIRTRRTANTMNDTKADPDHNNHESQKPQICETAHCHEIAKRIQQNIDTTVNPCENFYQYACGSWSKNNPIPEGRDTWSENHIVLEKSQRRIKELLEEHISSTDIPPVKMVKEFYRSCMDVDAIEKRGFEPIQEILNRTGGWPMAMPISEWNEIPWQKIDKEYISSMECEAFYTVGYEIDPNNRKRYILTISPVIDNSASKIRDSIETYMPDITYIANISARQNGYTLDENQLTSDVAEMVHFELLLTEIRVKNLDSEYYNNKKRMTIEELQKYYNNFNITAPPTKIDFLEIIQHMCNEANVHVNSSEPILVYNLKFLHQLVTLLGNTSQRTLVNYIQWNMVKKFMLYTTQEMRNIKLATSDNFTDTTPRWKTCLNDLEMKTAISYIFVKRYMPDYVIHEVMKMVKNMKEELRNHLERTHWLPSSIKLDMLQKTDDYGIEIGYPEWYKNDDAVTRYYDGLSIGSNYFQNILNALKKKSQKLGILRQVVKKSHWVDYPTSYNAYYYPDTNTIFLLATQLQDPYFTPRLPDAVNYGHGFTFGHELGHASDRKGIEFDKDGKKIPWESHNASKEYDKRAKCFVDQYSNYILHISNDTKEDIKVNGTNTNNEDIADSIGLRITYSAYKKAEKEKIQSKLPGFENISNDKLFFLSLANYWCSTTKSGYDENIEFDVHSPAKYRVIGALSNMPAFSEAFNCPQNSSMNRQHKCKLWD</sequence>
<dbReference type="CDD" id="cd08662">
    <property type="entry name" value="M13"/>
    <property type="match status" value="1"/>
</dbReference>
<dbReference type="Gene3D" id="1.10.1380.10">
    <property type="entry name" value="Neutral endopeptidase , domain2"/>
    <property type="match status" value="1"/>
</dbReference>
<proteinExistence type="inferred from homology"/>
<dbReference type="GO" id="GO:0016485">
    <property type="term" value="P:protein processing"/>
    <property type="evidence" value="ECO:0007669"/>
    <property type="project" value="TreeGrafter"/>
</dbReference>
<dbReference type="RefSeq" id="XP_020718283.1">
    <property type="nucleotide sequence ID" value="XM_020862624.2"/>
</dbReference>
<dbReference type="Proteomes" id="UP000835206">
    <property type="component" value="Chromosome 4"/>
</dbReference>
<dbReference type="GO" id="GO:0004222">
    <property type="term" value="F:metalloendopeptidase activity"/>
    <property type="evidence" value="ECO:0007669"/>
    <property type="project" value="InterPro"/>
</dbReference>
<dbReference type="InterPro" id="IPR018497">
    <property type="entry name" value="Peptidase_M13_C"/>
</dbReference>
<name>A0A9B7CVW4_BOMTE</name>
<dbReference type="AlphaFoldDB" id="A0A9B7CVW4"/>
<evidence type="ECO:0000259" key="10">
    <source>
        <dbReference type="Pfam" id="PF01431"/>
    </source>
</evidence>
<organism evidence="12 13">
    <name type="scientific">Bombus terrestris</name>
    <name type="common">Buff-tailed bumblebee</name>
    <name type="synonym">Apis terrestris</name>
    <dbReference type="NCBI Taxonomy" id="30195"/>
    <lineage>
        <taxon>Eukaryota</taxon>
        <taxon>Metazoa</taxon>
        <taxon>Ecdysozoa</taxon>
        <taxon>Arthropoda</taxon>
        <taxon>Hexapoda</taxon>
        <taxon>Insecta</taxon>
        <taxon>Pterygota</taxon>
        <taxon>Neoptera</taxon>
        <taxon>Endopterygota</taxon>
        <taxon>Hymenoptera</taxon>
        <taxon>Apocrita</taxon>
        <taxon>Aculeata</taxon>
        <taxon>Apoidea</taxon>
        <taxon>Anthophila</taxon>
        <taxon>Apidae</taxon>
        <taxon>Bombus</taxon>
        <taxon>Bombus</taxon>
    </lineage>
</organism>
<dbReference type="OrthoDB" id="6475849at2759"/>
<dbReference type="PANTHER" id="PTHR11733">
    <property type="entry name" value="ZINC METALLOPROTEASE FAMILY M13 NEPRILYSIN-RELATED"/>
    <property type="match status" value="1"/>
</dbReference>
<dbReference type="GO" id="GO:0046872">
    <property type="term" value="F:metal ion binding"/>
    <property type="evidence" value="ECO:0007669"/>
    <property type="project" value="UniProtKB-KW"/>
</dbReference>
<keyword evidence="9" id="KW-0732">Signal</keyword>